<keyword evidence="1" id="KW-0472">Membrane</keyword>
<feature type="transmembrane region" description="Helical" evidence="1">
    <location>
        <begin position="343"/>
        <end position="364"/>
    </location>
</feature>
<name>A0A1M2VVW6_TRAPU</name>
<dbReference type="EMBL" id="MNAD01000595">
    <property type="protein sequence ID" value="OJT11676.1"/>
    <property type="molecule type" value="Genomic_DNA"/>
</dbReference>
<proteinExistence type="predicted"/>
<reference evidence="2 3" key="1">
    <citation type="submission" date="2016-10" db="EMBL/GenBank/DDBJ databases">
        <title>Genome sequence of the basidiomycete white-rot fungus Trametes pubescens.</title>
        <authorList>
            <person name="Makela M.R."/>
            <person name="Granchi Z."/>
            <person name="Peng M."/>
            <person name="De Vries R.P."/>
            <person name="Grigoriev I."/>
            <person name="Riley R."/>
            <person name="Hilden K."/>
        </authorList>
    </citation>
    <scope>NUCLEOTIDE SEQUENCE [LARGE SCALE GENOMIC DNA]</scope>
    <source>
        <strain evidence="2 3">FBCC735</strain>
    </source>
</reference>
<keyword evidence="1" id="KW-0812">Transmembrane</keyword>
<gene>
    <name evidence="2" type="ORF">TRAPUB_11818</name>
</gene>
<feature type="transmembrane region" description="Helical" evidence="1">
    <location>
        <begin position="317"/>
        <end position="337"/>
    </location>
</feature>
<evidence type="ECO:0000256" key="1">
    <source>
        <dbReference type="SAM" id="Phobius"/>
    </source>
</evidence>
<feature type="transmembrane region" description="Helical" evidence="1">
    <location>
        <begin position="393"/>
        <end position="419"/>
    </location>
</feature>
<dbReference type="OMA" id="RRLYWNF"/>
<comment type="caution">
    <text evidence="2">The sequence shown here is derived from an EMBL/GenBank/DDBJ whole genome shotgun (WGS) entry which is preliminary data.</text>
</comment>
<protein>
    <submittedName>
        <fullName evidence="2">Uncharacterized protein</fullName>
    </submittedName>
</protein>
<keyword evidence="3" id="KW-1185">Reference proteome</keyword>
<dbReference type="OrthoDB" id="3208379at2759"/>
<feature type="transmembrane region" description="Helical" evidence="1">
    <location>
        <begin position="425"/>
        <end position="448"/>
    </location>
</feature>
<sequence length="481" mass="53573">MPLASPASEKDVDLAIVEESKPESEPSEDTYITISHLKGSTPAPGWVTYVHPRGAVYWMNATHQVVVDDDVREPSFLQRANGFCAQCSQLDLPEGMEAHMIGGLDASFCLFVNHKQCVAGYELPKVRSNAVRDMSVNALMRGRRLYWNFVSSHPLHRPCPSEGFDEAIDALRSYHHEHINVGMRSFAPFSKSECEELLSVLKSARHEEPMLPSTIALLGWVLKDVYSFRTADKYGQVTRDQLKSYRESIWQAPELTRQPSTLARVVVTCLINGPFFGIPTTYLAHVKSASEFRGHLAGLKQSWESYTLQLVREYSDFILIATVLLSATVGLLTINDISQATRVAAMLSAFCALGSMTVGVFFVWRHQRNTRMPSSFSYLHNARNNALGLSGHALLLSLPPVLLVWSIAGFAASTLAYALQDSTRATAWLLLGLFVVVLGAVMAGVYTFSAIWHWQSQDAWWAGVFSWRGWRKKSKEQVAAV</sequence>
<accession>A0A1M2VVW6</accession>
<dbReference type="AlphaFoldDB" id="A0A1M2VVW6"/>
<evidence type="ECO:0000313" key="2">
    <source>
        <dbReference type="EMBL" id="OJT11676.1"/>
    </source>
</evidence>
<dbReference type="Proteomes" id="UP000184267">
    <property type="component" value="Unassembled WGS sequence"/>
</dbReference>
<organism evidence="2 3">
    <name type="scientific">Trametes pubescens</name>
    <name type="common">White-rot fungus</name>
    <dbReference type="NCBI Taxonomy" id="154538"/>
    <lineage>
        <taxon>Eukaryota</taxon>
        <taxon>Fungi</taxon>
        <taxon>Dikarya</taxon>
        <taxon>Basidiomycota</taxon>
        <taxon>Agaricomycotina</taxon>
        <taxon>Agaricomycetes</taxon>
        <taxon>Polyporales</taxon>
        <taxon>Polyporaceae</taxon>
        <taxon>Trametes</taxon>
    </lineage>
</organism>
<keyword evidence="1" id="KW-1133">Transmembrane helix</keyword>
<evidence type="ECO:0000313" key="3">
    <source>
        <dbReference type="Proteomes" id="UP000184267"/>
    </source>
</evidence>